<evidence type="ECO:0000259" key="1">
    <source>
        <dbReference type="PROSITE" id="PS50943"/>
    </source>
</evidence>
<dbReference type="Pfam" id="PF13560">
    <property type="entry name" value="HTH_31"/>
    <property type="match status" value="1"/>
</dbReference>
<gene>
    <name evidence="2" type="ORF">GCM10011450_10630</name>
</gene>
<dbReference type="Proteomes" id="UP000608345">
    <property type="component" value="Unassembled WGS sequence"/>
</dbReference>
<dbReference type="InterPro" id="IPR010982">
    <property type="entry name" value="Lambda_DNA-bd_dom_sf"/>
</dbReference>
<name>A0A918MYR2_9BURK</name>
<dbReference type="Gene3D" id="1.10.260.40">
    <property type="entry name" value="lambda repressor-like DNA-binding domains"/>
    <property type="match status" value="1"/>
</dbReference>
<comment type="caution">
    <text evidence="2">The sequence shown here is derived from an EMBL/GenBank/DDBJ whole genome shotgun (WGS) entry which is preliminary data.</text>
</comment>
<dbReference type="GO" id="GO:0003677">
    <property type="term" value="F:DNA binding"/>
    <property type="evidence" value="ECO:0007669"/>
    <property type="project" value="InterPro"/>
</dbReference>
<dbReference type="EMBL" id="BMYS01000005">
    <property type="protein sequence ID" value="GGW82642.1"/>
    <property type="molecule type" value="Genomic_DNA"/>
</dbReference>
<organism evidence="2 3">
    <name type="scientific">Advenella faeciporci</name>
    <dbReference type="NCBI Taxonomy" id="797535"/>
    <lineage>
        <taxon>Bacteria</taxon>
        <taxon>Pseudomonadati</taxon>
        <taxon>Pseudomonadota</taxon>
        <taxon>Betaproteobacteria</taxon>
        <taxon>Burkholderiales</taxon>
        <taxon>Alcaligenaceae</taxon>
    </lineage>
</organism>
<dbReference type="SMART" id="SM00530">
    <property type="entry name" value="HTH_XRE"/>
    <property type="match status" value="1"/>
</dbReference>
<dbReference type="SUPFAM" id="SSF47413">
    <property type="entry name" value="lambda repressor-like DNA-binding domains"/>
    <property type="match status" value="1"/>
</dbReference>
<feature type="domain" description="HTH cro/C1-type" evidence="1">
    <location>
        <begin position="23"/>
        <end position="76"/>
    </location>
</feature>
<keyword evidence="3" id="KW-1185">Reference proteome</keyword>
<evidence type="ECO:0000313" key="2">
    <source>
        <dbReference type="EMBL" id="GGW82642.1"/>
    </source>
</evidence>
<accession>A0A918MYR2</accession>
<dbReference type="CDD" id="cd00093">
    <property type="entry name" value="HTH_XRE"/>
    <property type="match status" value="1"/>
</dbReference>
<sequence length="106" mass="11890">MASRFYPLPIEVNQTLVELGQRVALRRRLADMTQAELAEQVGLGISTITAIERGEQGTSIGAIGRVLWGLDILSDLDSIAILRADEPLLLDRIDEIPKRIRKRRKK</sequence>
<protein>
    <recommendedName>
        <fullName evidence="1">HTH cro/C1-type domain-containing protein</fullName>
    </recommendedName>
</protein>
<reference evidence="2" key="1">
    <citation type="journal article" date="2014" name="Int. J. Syst. Evol. Microbiol.">
        <title>Complete genome sequence of Corynebacterium casei LMG S-19264T (=DSM 44701T), isolated from a smear-ripened cheese.</title>
        <authorList>
            <consortium name="US DOE Joint Genome Institute (JGI-PGF)"/>
            <person name="Walter F."/>
            <person name="Albersmeier A."/>
            <person name="Kalinowski J."/>
            <person name="Ruckert C."/>
        </authorList>
    </citation>
    <scope>NUCLEOTIDE SEQUENCE</scope>
    <source>
        <strain evidence="2">KCTC 23732</strain>
    </source>
</reference>
<proteinExistence type="predicted"/>
<dbReference type="RefSeq" id="WP_189384419.1">
    <property type="nucleotide sequence ID" value="NZ_BAABFY010000055.1"/>
</dbReference>
<dbReference type="InterPro" id="IPR001387">
    <property type="entry name" value="Cro/C1-type_HTH"/>
</dbReference>
<dbReference type="AlphaFoldDB" id="A0A918MYR2"/>
<evidence type="ECO:0000313" key="3">
    <source>
        <dbReference type="Proteomes" id="UP000608345"/>
    </source>
</evidence>
<dbReference type="PROSITE" id="PS50943">
    <property type="entry name" value="HTH_CROC1"/>
    <property type="match status" value="1"/>
</dbReference>
<reference evidence="2" key="2">
    <citation type="submission" date="2020-09" db="EMBL/GenBank/DDBJ databases">
        <authorList>
            <person name="Sun Q."/>
            <person name="Kim S."/>
        </authorList>
    </citation>
    <scope>NUCLEOTIDE SEQUENCE</scope>
    <source>
        <strain evidence="2">KCTC 23732</strain>
    </source>
</reference>